<evidence type="ECO:0000313" key="1">
    <source>
        <dbReference type="EMBL" id="MBJ7880001.1"/>
    </source>
</evidence>
<protein>
    <submittedName>
        <fullName evidence="1">Uncharacterized protein</fullName>
    </submittedName>
</protein>
<accession>A0A934KRA9</accession>
<dbReference type="AlphaFoldDB" id="A0A934KRA9"/>
<keyword evidence="2" id="KW-1185">Reference proteome</keyword>
<gene>
    <name evidence="1" type="ORF">JEM65_04925</name>
</gene>
<proteinExistence type="predicted"/>
<dbReference type="RefSeq" id="WP_199597680.1">
    <property type="nucleotide sequence ID" value="NZ_JAEHJZ010000007.1"/>
</dbReference>
<evidence type="ECO:0000313" key="2">
    <source>
        <dbReference type="Proteomes" id="UP000662373"/>
    </source>
</evidence>
<dbReference type="Proteomes" id="UP000662373">
    <property type="component" value="Unassembled WGS sequence"/>
</dbReference>
<organism evidence="1 2">
    <name type="scientific">Gelidibacter salicanalis</name>
    <dbReference type="NCBI Taxonomy" id="291193"/>
    <lineage>
        <taxon>Bacteria</taxon>
        <taxon>Pseudomonadati</taxon>
        <taxon>Bacteroidota</taxon>
        <taxon>Flavobacteriia</taxon>
        <taxon>Flavobacteriales</taxon>
        <taxon>Flavobacteriaceae</taxon>
        <taxon>Gelidibacter</taxon>
    </lineage>
</organism>
<sequence>MILDTTHTNKDHTKLINNLVGKPFGLVQSIKMKGIGSKRMMVEAVSPNMQQYLNTVDDVNYANLELRPLGVLIRINKGLKNFTWVIPYYQLVIYKTNGSSIHAQGKFSHFKQNTTFKENKAFFDKLLDEKVKHATQYNMLP</sequence>
<dbReference type="EMBL" id="JAEHJZ010000007">
    <property type="protein sequence ID" value="MBJ7880001.1"/>
    <property type="molecule type" value="Genomic_DNA"/>
</dbReference>
<comment type="caution">
    <text evidence="1">The sequence shown here is derived from an EMBL/GenBank/DDBJ whole genome shotgun (WGS) entry which is preliminary data.</text>
</comment>
<reference evidence="1 2" key="1">
    <citation type="submission" date="2020-09" db="EMBL/GenBank/DDBJ databases">
        <title>Draft genome of Gelidibacter salicanalis PAMC21136.</title>
        <authorList>
            <person name="Park H."/>
        </authorList>
    </citation>
    <scope>NUCLEOTIDE SEQUENCE [LARGE SCALE GENOMIC DNA]</scope>
    <source>
        <strain evidence="1 2">PAMC21136</strain>
    </source>
</reference>
<name>A0A934KRA9_9FLAO</name>